<dbReference type="GO" id="GO:0008233">
    <property type="term" value="F:peptidase activity"/>
    <property type="evidence" value="ECO:0007669"/>
    <property type="project" value="UniProtKB-KW"/>
</dbReference>
<comment type="caution">
    <text evidence="1">The sequence shown here is derived from an EMBL/GenBank/DDBJ whole genome shotgun (WGS) entry which is preliminary data.</text>
</comment>
<protein>
    <submittedName>
        <fullName evidence="1">Proteasome-type protease</fullName>
    </submittedName>
</protein>
<dbReference type="Gene3D" id="3.60.20.10">
    <property type="entry name" value="Glutamine Phosphoribosylpyrophosphate, subunit 1, domain 1"/>
    <property type="match status" value="1"/>
</dbReference>
<reference evidence="1" key="1">
    <citation type="journal article" date="2020" name="mSystems">
        <title>Genome- and Community-Level Interaction Insights into Carbon Utilization and Element Cycling Functions of Hydrothermarchaeota in Hydrothermal Sediment.</title>
        <authorList>
            <person name="Zhou Z."/>
            <person name="Liu Y."/>
            <person name="Xu W."/>
            <person name="Pan J."/>
            <person name="Luo Z.H."/>
            <person name="Li M."/>
        </authorList>
    </citation>
    <scope>NUCLEOTIDE SEQUENCE [LARGE SCALE GENOMIC DNA]</scope>
    <source>
        <strain evidence="1">HyVt-380</strain>
    </source>
</reference>
<accession>A0A7C2AFW0</accession>
<dbReference type="InterPro" id="IPR016545">
    <property type="entry name" value="UCP009120_prtse"/>
</dbReference>
<dbReference type="GO" id="GO:0005839">
    <property type="term" value="C:proteasome core complex"/>
    <property type="evidence" value="ECO:0007669"/>
    <property type="project" value="InterPro"/>
</dbReference>
<organism evidence="1">
    <name type="scientific">Methylophaga aminisulfidivorans</name>
    <dbReference type="NCBI Taxonomy" id="230105"/>
    <lineage>
        <taxon>Bacteria</taxon>
        <taxon>Pseudomonadati</taxon>
        <taxon>Pseudomonadota</taxon>
        <taxon>Gammaproteobacteria</taxon>
        <taxon>Thiotrichales</taxon>
        <taxon>Piscirickettsiaceae</taxon>
        <taxon>Methylophaga</taxon>
    </lineage>
</organism>
<dbReference type="InterPro" id="IPR029055">
    <property type="entry name" value="Ntn_hydrolases_N"/>
</dbReference>
<dbReference type="Proteomes" id="UP000886384">
    <property type="component" value="Unassembled WGS sequence"/>
</dbReference>
<dbReference type="EMBL" id="DRHY01000062">
    <property type="protein sequence ID" value="HEC73271.1"/>
    <property type="molecule type" value="Genomic_DNA"/>
</dbReference>
<dbReference type="SUPFAM" id="SSF56235">
    <property type="entry name" value="N-terminal nucleophile aminohydrolases (Ntn hydrolases)"/>
    <property type="match status" value="1"/>
</dbReference>
<keyword evidence="1" id="KW-0645">Protease</keyword>
<sequence>MTYCIAIALKEGLVLTSDSRTNAGIDQVSTYSKMARFETAPDRKIIVLSAGNLATSQAVIEQLKRDIIEQNRVNLNTSNYLSDAADYIGDVLSTRIRRHSEDQKSNFAPESTLLMAGQISGQAPQAFLIYPQGNHITTSTETPYLQIGESKYGKPVLDRFVKMDTSLADAATCALISMDSTMKSNVSVGPPIEVLIYTKDSLRFDQHYRFNEDNAFLQNLRHEWSNKLYQAFTEMPRIPEHFSTL</sequence>
<dbReference type="PIRSF" id="PIRSF009120">
    <property type="entry name" value="UCP009120_prtse"/>
    <property type="match status" value="1"/>
</dbReference>
<name>A0A7C2AFW0_9GAMM</name>
<dbReference type="Pfam" id="PF00227">
    <property type="entry name" value="Proteasome"/>
    <property type="match status" value="1"/>
</dbReference>
<keyword evidence="1" id="KW-0378">Hydrolase</keyword>
<gene>
    <name evidence="1" type="ORF">ENI26_02745</name>
</gene>
<proteinExistence type="predicted"/>
<dbReference type="InterPro" id="IPR001353">
    <property type="entry name" value="Proteasome_sua/b"/>
</dbReference>
<evidence type="ECO:0000313" key="1">
    <source>
        <dbReference type="EMBL" id="HEC73271.1"/>
    </source>
</evidence>
<dbReference type="AlphaFoldDB" id="A0A7C2AFW0"/>
<dbReference type="GO" id="GO:0051603">
    <property type="term" value="P:proteolysis involved in protein catabolic process"/>
    <property type="evidence" value="ECO:0007669"/>
    <property type="project" value="InterPro"/>
</dbReference>
<keyword evidence="1" id="KW-0647">Proteasome</keyword>